<dbReference type="PANTHER" id="PTHR43775">
    <property type="entry name" value="FATTY ACID SYNTHASE"/>
    <property type="match status" value="1"/>
</dbReference>
<dbReference type="GO" id="GO:0006633">
    <property type="term" value="P:fatty acid biosynthetic process"/>
    <property type="evidence" value="ECO:0007669"/>
    <property type="project" value="TreeGrafter"/>
</dbReference>
<name>A0A8X8KCA2_ACIFI</name>
<dbReference type="SUPFAM" id="SSF47336">
    <property type="entry name" value="ACP-like"/>
    <property type="match status" value="1"/>
</dbReference>
<dbReference type="Pfam" id="PF08240">
    <property type="entry name" value="ADH_N"/>
    <property type="match status" value="1"/>
</dbReference>
<feature type="domain" description="Carrier" evidence="4">
    <location>
        <begin position="1203"/>
        <end position="1280"/>
    </location>
</feature>
<dbReference type="SUPFAM" id="SSF50129">
    <property type="entry name" value="GroES-like"/>
    <property type="match status" value="1"/>
</dbReference>
<dbReference type="FunFam" id="3.40.50.720:FF:000209">
    <property type="entry name" value="Polyketide synthase Pks12"/>
    <property type="match status" value="1"/>
</dbReference>
<evidence type="ECO:0000256" key="2">
    <source>
        <dbReference type="ARBA" id="ARBA00022553"/>
    </source>
</evidence>
<dbReference type="InterPro" id="IPR050091">
    <property type="entry name" value="PKS_NRPS_Biosynth_Enz"/>
</dbReference>
<organism evidence="5 6">
    <name type="scientific">Acidithiobacillus ferridurans</name>
    <dbReference type="NCBI Taxonomy" id="1232575"/>
    <lineage>
        <taxon>Bacteria</taxon>
        <taxon>Pseudomonadati</taxon>
        <taxon>Pseudomonadota</taxon>
        <taxon>Acidithiobacillia</taxon>
        <taxon>Acidithiobacillales</taxon>
        <taxon>Acidithiobacillaceae</taxon>
        <taxon>Acidithiobacillus</taxon>
    </lineage>
</organism>
<dbReference type="PANTHER" id="PTHR43775:SF37">
    <property type="entry name" value="SI:DKEY-61P9.11"/>
    <property type="match status" value="1"/>
</dbReference>
<accession>A0A8X8KCA2</accession>
<dbReference type="CDD" id="cd05195">
    <property type="entry name" value="enoyl_red"/>
    <property type="match status" value="1"/>
</dbReference>
<dbReference type="Pfam" id="PF00107">
    <property type="entry name" value="ADH_zinc_N"/>
    <property type="match status" value="1"/>
</dbReference>
<dbReference type="RefSeq" id="WP_215890773.1">
    <property type="nucleotide sequence ID" value="NZ_JABBHS010000458.1"/>
</dbReference>
<reference evidence="5" key="1">
    <citation type="journal article" date="2021" name="ISME J.">
        <title>Genomic evolution of the class Acidithiobacillia: deep-branching Proteobacteria living in extreme acidic conditions.</title>
        <authorList>
            <person name="Moya-Beltran A."/>
            <person name="Beard S."/>
            <person name="Rojas-Villalobos C."/>
            <person name="Issotta F."/>
            <person name="Gallardo Y."/>
            <person name="Ulloa R."/>
            <person name="Giaveno A."/>
            <person name="Degli Esposti M."/>
            <person name="Johnson D.B."/>
            <person name="Quatrini R."/>
        </authorList>
    </citation>
    <scope>NUCLEOTIDE SEQUENCE</scope>
    <source>
        <strain evidence="5">DSM 583</strain>
    </source>
</reference>
<dbReference type="GO" id="GO:0004312">
    <property type="term" value="F:fatty acid synthase activity"/>
    <property type="evidence" value="ECO:0007669"/>
    <property type="project" value="TreeGrafter"/>
</dbReference>
<dbReference type="InterPro" id="IPR020843">
    <property type="entry name" value="ER"/>
</dbReference>
<dbReference type="Proteomes" id="UP000887300">
    <property type="component" value="Unassembled WGS sequence"/>
</dbReference>
<dbReference type="GO" id="GO:0005886">
    <property type="term" value="C:plasma membrane"/>
    <property type="evidence" value="ECO:0007669"/>
    <property type="project" value="TreeGrafter"/>
</dbReference>
<dbReference type="EMBL" id="JABBHS010000458">
    <property type="protein sequence ID" value="MBU2724507.1"/>
    <property type="molecule type" value="Genomic_DNA"/>
</dbReference>
<evidence type="ECO:0000313" key="5">
    <source>
        <dbReference type="EMBL" id="MBU2724507.1"/>
    </source>
</evidence>
<keyword evidence="1" id="KW-0596">Phosphopantetheine</keyword>
<gene>
    <name evidence="5" type="ORF">HF568_15225</name>
</gene>
<dbReference type="Gene3D" id="3.40.50.720">
    <property type="entry name" value="NAD(P)-binding Rossmann-like Domain"/>
    <property type="match status" value="3"/>
</dbReference>
<dbReference type="Pfam" id="PF08659">
    <property type="entry name" value="KR"/>
    <property type="match status" value="1"/>
</dbReference>
<keyword evidence="3" id="KW-0808">Transferase</keyword>
<dbReference type="InterPro" id="IPR020806">
    <property type="entry name" value="PKS_PP-bd"/>
</dbReference>
<dbReference type="PROSITE" id="PS50075">
    <property type="entry name" value="CARRIER"/>
    <property type="match status" value="1"/>
</dbReference>
<dbReference type="SMART" id="SM01294">
    <property type="entry name" value="PKS_PP_betabranch"/>
    <property type="match status" value="1"/>
</dbReference>
<evidence type="ECO:0000313" key="6">
    <source>
        <dbReference type="Proteomes" id="UP000887300"/>
    </source>
</evidence>
<dbReference type="CDD" id="cd08955">
    <property type="entry name" value="KR_2_FAS_SDR_x"/>
    <property type="match status" value="1"/>
</dbReference>
<dbReference type="InterPro" id="IPR013149">
    <property type="entry name" value="ADH-like_C"/>
</dbReference>
<feature type="non-terminal residue" evidence="5">
    <location>
        <position position="1"/>
    </location>
</feature>
<dbReference type="GO" id="GO:0071770">
    <property type="term" value="P:DIM/DIP cell wall layer assembly"/>
    <property type="evidence" value="ECO:0007669"/>
    <property type="project" value="TreeGrafter"/>
</dbReference>
<protein>
    <submittedName>
        <fullName evidence="5">SDR family NAD(P)-dependent oxidoreductase</fullName>
    </submittedName>
</protein>
<evidence type="ECO:0000256" key="3">
    <source>
        <dbReference type="ARBA" id="ARBA00022679"/>
    </source>
</evidence>
<evidence type="ECO:0000256" key="1">
    <source>
        <dbReference type="ARBA" id="ARBA00022450"/>
    </source>
</evidence>
<dbReference type="SMART" id="SM00829">
    <property type="entry name" value="PKS_ER"/>
    <property type="match status" value="1"/>
</dbReference>
<dbReference type="SMART" id="SM00822">
    <property type="entry name" value="PKS_KR"/>
    <property type="match status" value="1"/>
</dbReference>
<dbReference type="Pfam" id="PF00550">
    <property type="entry name" value="PP-binding"/>
    <property type="match status" value="1"/>
</dbReference>
<dbReference type="GO" id="GO:0016491">
    <property type="term" value="F:oxidoreductase activity"/>
    <property type="evidence" value="ECO:0007669"/>
    <property type="project" value="InterPro"/>
</dbReference>
<sequence>GVRMRQVKLLRTPDEPLRLIATELVAMPRREALQGATPLPVAALAEALQAALGRGDVQHALDRYRDEYAPLLDALLQAFLSESGGEAVAETMPAFADEEPISAGQIWMTLIRDYPEFSALTLQVGSAGLALAASSADYGDHDRAAAPRLDPDLLVRTILQTVNDPIHAAVTRFAQERCAQLAPSSRLGIMEINAHGPDWIVQAAEALSRENCCDLYYASPGAEILESQAETAREAQWQSLTIPAAGTLPAPDPRPTVHFAWVQVDGMDADSAAQMIHMARDCLAPQGLLFLLGVHPEPWMTALAECRDADAGQSLTAAQLQADLPQMGFVDARLLGPDNVLRTGPYLLLARKSEDALPTAQPEPGAKGRWLLVGEKACGDDHQSPWTAALELEFAQQGFKTITLEAANVQELENSLRVLSREEVDAWEGVLYFPGLFPAADEMSMSRLLGEQCQSLRALSQWALGQEEPPSVWVLTRHGLSALYPSSLPPAMTDGMAQPLHGAGLTGFARTLQNELPELALRVLDLTESEPTPPLLEHLVRECVRPDSETEIVLDGHGGRYVPRVREKPALEITARAPRQLRFAAPGQLRNLHWARFNPPDLAEDDVEVLVSATGLNFRDVMYALGMLSDEALENGFSGPGLGLEFAGTVSRVGSGVYHVAPGDEVLGFAPASFATHVVTKGYAVTRRPEHLGVEAAATMPTAFLTAWYALMELARLQPGERVLIHGGAGGVGIAAIQMAQWRGAEVYATVGSPEKRDFLRLLGVPHLYHSRSYDFAEEIWRDTNQEGVDVVLNSLSGEAIRRNLQILRPFGRFLELGKRDFYENTPMALRPFRNNLSYFGIDADQLMQLRPTLTQEMFGQVMGRFAAGDFFPLPYTCFPARSVVSAFRYMQQARQIGKIVVTMEEPPLPVVNNIRLRGEPLQLAADGVYLVTGGLSGFGLETARRLAERGARKLVLISRSGRMDGHAREAMVLMRSWGVEILALRCDVTDRTQLADLFARIALELGPLRGVIHAAAVIDDALAQNLSEEQIQRVLAPKVQGALHLHHLTQTLSLDFFVLYSSVTTILGNPGQAHYVAANTWMEALAQQRRAQGLPATAILWGAIGDVGFLARNKKTKEALQQRLGSAPMSSQAALDWLEEILARDVSGDAVVDWDWRAIRRFLPIAQSPRFSPWNLAMGHGESTDSTDEDLCGYLLSLPNDEAVSAITDLLRREVAEILRLPMEKIEATQSLSQIGLDSLMGVELALALEQRLGVKLPSLLLAEGPTPAKLADRVLQELRKKQGPGEYPQVAAIDEEELRRLAGLHGVEAQAPTLDGWVMNAEGR</sequence>
<keyword evidence="2" id="KW-0597">Phosphoprotein</keyword>
<dbReference type="InterPro" id="IPR011032">
    <property type="entry name" value="GroES-like_sf"/>
</dbReference>
<dbReference type="Gene3D" id="1.10.1200.10">
    <property type="entry name" value="ACP-like"/>
    <property type="match status" value="1"/>
</dbReference>
<dbReference type="Gene3D" id="3.90.180.10">
    <property type="entry name" value="Medium-chain alcohol dehydrogenases, catalytic domain"/>
    <property type="match status" value="1"/>
</dbReference>
<dbReference type="GO" id="GO:0005737">
    <property type="term" value="C:cytoplasm"/>
    <property type="evidence" value="ECO:0007669"/>
    <property type="project" value="TreeGrafter"/>
</dbReference>
<dbReference type="InterPro" id="IPR013968">
    <property type="entry name" value="PKS_KR"/>
</dbReference>
<dbReference type="InterPro" id="IPR009081">
    <property type="entry name" value="PP-bd_ACP"/>
</dbReference>
<comment type="caution">
    <text evidence="5">The sequence shown here is derived from an EMBL/GenBank/DDBJ whole genome shotgun (WGS) entry which is preliminary data.</text>
</comment>
<dbReference type="SMART" id="SM00823">
    <property type="entry name" value="PKS_PP"/>
    <property type="match status" value="1"/>
</dbReference>
<dbReference type="SUPFAM" id="SSF51735">
    <property type="entry name" value="NAD(P)-binding Rossmann-fold domains"/>
    <property type="match status" value="3"/>
</dbReference>
<dbReference type="GO" id="GO:0031177">
    <property type="term" value="F:phosphopantetheine binding"/>
    <property type="evidence" value="ECO:0007669"/>
    <property type="project" value="InterPro"/>
</dbReference>
<dbReference type="InterPro" id="IPR013154">
    <property type="entry name" value="ADH-like_N"/>
</dbReference>
<proteinExistence type="predicted"/>
<dbReference type="InterPro" id="IPR057326">
    <property type="entry name" value="KR_dom"/>
</dbReference>
<evidence type="ECO:0000259" key="4">
    <source>
        <dbReference type="PROSITE" id="PS50075"/>
    </source>
</evidence>
<dbReference type="InterPro" id="IPR036736">
    <property type="entry name" value="ACP-like_sf"/>
</dbReference>
<dbReference type="InterPro" id="IPR036291">
    <property type="entry name" value="NAD(P)-bd_dom_sf"/>
</dbReference>